<keyword evidence="2" id="KW-0489">Methyltransferase</keyword>
<keyword evidence="3" id="KW-1185">Reference proteome</keyword>
<dbReference type="Proteomes" id="UP000196573">
    <property type="component" value="Unassembled WGS sequence"/>
</dbReference>
<accession>A0A1X7AGC8</accession>
<dbReference type="SUPFAM" id="SSF53335">
    <property type="entry name" value="S-adenosyl-L-methionine-dependent methyltransferases"/>
    <property type="match status" value="1"/>
</dbReference>
<dbReference type="InterPro" id="IPR029063">
    <property type="entry name" value="SAM-dependent_MTases_sf"/>
</dbReference>
<evidence type="ECO:0000313" key="2">
    <source>
        <dbReference type="EMBL" id="SMA38312.1"/>
    </source>
</evidence>
<dbReference type="Gene3D" id="3.40.50.150">
    <property type="entry name" value="Vaccinia Virus protein VP39"/>
    <property type="match status" value="1"/>
</dbReference>
<dbReference type="OrthoDB" id="529208at2"/>
<dbReference type="EMBL" id="FWPT01000002">
    <property type="protein sequence ID" value="SMA38312.1"/>
    <property type="molecule type" value="Genomic_DNA"/>
</dbReference>
<name>A0A1X7AGC8_9GAMM</name>
<reference evidence="2 3" key="1">
    <citation type="submission" date="2017-03" db="EMBL/GenBank/DDBJ databases">
        <authorList>
            <person name="Afonso C.L."/>
            <person name="Miller P.J."/>
            <person name="Scott M.A."/>
            <person name="Spackman E."/>
            <person name="Goraichik I."/>
            <person name="Dimitrov K.M."/>
            <person name="Suarez D.L."/>
            <person name="Swayne D.E."/>
        </authorList>
    </citation>
    <scope>NUCLEOTIDE SEQUENCE [LARGE SCALE GENOMIC DNA]</scope>
    <source>
        <strain evidence="2">SB41UT1</strain>
    </source>
</reference>
<sequence length="291" mass="33844">MEFKALYLLFFVLVMALFLYIRTKKNSSNNEFHSLDDFVLNIQRESSWANLGYWKNSTQYPDAARHLATLLGNQLGLSPEHNVLDVGYGCGDQILLWKNDYRVASVVGYNNSTIQTQYSMSLCKGLGDVILLNKSAMDIDSRDNFHRVIALDCAYHFPSRLVFLQKAHKAMVTDGQIGLVDMIFRFDKATLAEKLFMRLIFKISHMPSENLWDEATYRAHLSDTNFKVIDFHSIGEWVFLPFQSFIHQHHQSFHSMTRDKVWRKFLAASRVLSWMYKKQYIDMVVVTATKQ</sequence>
<dbReference type="GO" id="GO:0102307">
    <property type="term" value="F:erythromycin 3''-o-methyltransferase activity"/>
    <property type="evidence" value="ECO:0007669"/>
    <property type="project" value="UniProtKB-EC"/>
</dbReference>
<protein>
    <submittedName>
        <fullName evidence="2">Erythromycin 3''-O-methyltransferase</fullName>
        <ecNumber evidence="2">2.1.1.254</ecNumber>
    </submittedName>
</protein>
<keyword evidence="1" id="KW-0812">Transmembrane</keyword>
<dbReference type="AlphaFoldDB" id="A0A1X7AGC8"/>
<dbReference type="EC" id="2.1.1.254" evidence="2"/>
<keyword evidence="1" id="KW-1133">Transmembrane helix</keyword>
<gene>
    <name evidence="2" type="primary">eryG</name>
    <name evidence="2" type="ORF">EHSB41UT_00867</name>
</gene>
<feature type="transmembrane region" description="Helical" evidence="1">
    <location>
        <begin position="6"/>
        <end position="23"/>
    </location>
</feature>
<organism evidence="2 3">
    <name type="scientific">Parendozoicomonas haliclonae</name>
    <dbReference type="NCBI Taxonomy" id="1960125"/>
    <lineage>
        <taxon>Bacteria</taxon>
        <taxon>Pseudomonadati</taxon>
        <taxon>Pseudomonadota</taxon>
        <taxon>Gammaproteobacteria</taxon>
        <taxon>Oceanospirillales</taxon>
        <taxon>Endozoicomonadaceae</taxon>
        <taxon>Parendozoicomonas</taxon>
    </lineage>
</organism>
<dbReference type="GO" id="GO:0032259">
    <property type="term" value="P:methylation"/>
    <property type="evidence" value="ECO:0007669"/>
    <property type="project" value="UniProtKB-KW"/>
</dbReference>
<dbReference type="Pfam" id="PF02353">
    <property type="entry name" value="CMAS"/>
    <property type="match status" value="1"/>
</dbReference>
<evidence type="ECO:0000256" key="1">
    <source>
        <dbReference type="SAM" id="Phobius"/>
    </source>
</evidence>
<evidence type="ECO:0000313" key="3">
    <source>
        <dbReference type="Proteomes" id="UP000196573"/>
    </source>
</evidence>
<dbReference type="RefSeq" id="WP_087107269.1">
    <property type="nucleotide sequence ID" value="NZ_CBCSCN010000001.1"/>
</dbReference>
<keyword evidence="1" id="KW-0472">Membrane</keyword>
<proteinExistence type="predicted"/>
<keyword evidence="2" id="KW-0808">Transferase</keyword>